<evidence type="ECO:0000259" key="7">
    <source>
        <dbReference type="Pfam" id="PF00460"/>
    </source>
</evidence>
<keyword evidence="11" id="KW-1185">Reference proteome</keyword>
<name>A0ABY4X588_9SPHN</name>
<evidence type="ECO:0000313" key="11">
    <source>
        <dbReference type="Proteomes" id="UP001056937"/>
    </source>
</evidence>
<keyword evidence="6" id="KW-0975">Bacterial flagellum</keyword>
<evidence type="ECO:0000256" key="6">
    <source>
        <dbReference type="ARBA" id="ARBA00023143"/>
    </source>
</evidence>
<evidence type="ECO:0000256" key="2">
    <source>
        <dbReference type="ARBA" id="ARBA00004613"/>
    </source>
</evidence>
<feature type="domain" description="Flagellar basal-body/hook protein C-terminal" evidence="8">
    <location>
        <begin position="650"/>
        <end position="689"/>
    </location>
</feature>
<dbReference type="PRINTS" id="PR01005">
    <property type="entry name" value="FLGHOOKAP1"/>
</dbReference>
<dbReference type="Pfam" id="PF22638">
    <property type="entry name" value="FlgK_D1"/>
    <property type="match status" value="1"/>
</dbReference>
<evidence type="ECO:0000256" key="3">
    <source>
        <dbReference type="ARBA" id="ARBA00009677"/>
    </source>
</evidence>
<dbReference type="Proteomes" id="UP001056937">
    <property type="component" value="Chromosome 1"/>
</dbReference>
<gene>
    <name evidence="10" type="ORF">LHA26_11935</name>
</gene>
<dbReference type="EMBL" id="CP084930">
    <property type="protein sequence ID" value="USI72016.1"/>
    <property type="molecule type" value="Genomic_DNA"/>
</dbReference>
<reference evidence="10" key="1">
    <citation type="journal article" date="2022" name="Toxins">
        <title>Genomic Analysis of Sphingopyxis sp. USTB-05 for Biodegrading Cyanobacterial Hepatotoxins.</title>
        <authorList>
            <person name="Liu C."/>
            <person name="Xu Q."/>
            <person name="Zhao Z."/>
            <person name="Zhang H."/>
            <person name="Liu X."/>
            <person name="Yin C."/>
            <person name="Liu Y."/>
            <person name="Yan H."/>
        </authorList>
    </citation>
    <scope>NUCLEOTIDE SEQUENCE</scope>
    <source>
        <strain evidence="10">NBD5</strain>
    </source>
</reference>
<dbReference type="PANTHER" id="PTHR30033">
    <property type="entry name" value="FLAGELLAR HOOK-ASSOCIATED PROTEIN 1"/>
    <property type="match status" value="1"/>
</dbReference>
<proteinExistence type="inferred from homology"/>
<dbReference type="PANTHER" id="PTHR30033:SF2">
    <property type="entry name" value="FLAGELLAR HOOK PROTEIN"/>
    <property type="match status" value="1"/>
</dbReference>
<evidence type="ECO:0000256" key="4">
    <source>
        <dbReference type="ARBA" id="ARBA00016244"/>
    </source>
</evidence>
<accession>A0ABY4X588</accession>
<dbReference type="InterPro" id="IPR010930">
    <property type="entry name" value="Flg_bb/hook_C_dom"/>
</dbReference>
<feature type="domain" description="Flagellar basal body rod protein N-terminal" evidence="7">
    <location>
        <begin position="9"/>
        <end position="36"/>
    </location>
</feature>
<dbReference type="InterPro" id="IPR001444">
    <property type="entry name" value="Flag_bb_rod_N"/>
</dbReference>
<evidence type="ECO:0000313" key="10">
    <source>
        <dbReference type="EMBL" id="USI72016.1"/>
    </source>
</evidence>
<dbReference type="Pfam" id="PF00460">
    <property type="entry name" value="Flg_bb_rod"/>
    <property type="match status" value="1"/>
</dbReference>
<evidence type="ECO:0000256" key="1">
    <source>
        <dbReference type="ARBA" id="ARBA00004117"/>
    </source>
</evidence>
<feature type="domain" description="Flagellar hook-associated protein FlgK helical" evidence="9">
    <location>
        <begin position="90"/>
        <end position="314"/>
    </location>
</feature>
<evidence type="ECO:0000256" key="5">
    <source>
        <dbReference type="ARBA" id="ARBA00022525"/>
    </source>
</evidence>
<dbReference type="SUPFAM" id="SSF64518">
    <property type="entry name" value="Phase 1 flagellin"/>
    <property type="match status" value="1"/>
</dbReference>
<organism evidence="10 11">
    <name type="scientific">Sphingomonas morindae</name>
    <dbReference type="NCBI Taxonomy" id="1541170"/>
    <lineage>
        <taxon>Bacteria</taxon>
        <taxon>Pseudomonadati</taxon>
        <taxon>Pseudomonadota</taxon>
        <taxon>Alphaproteobacteria</taxon>
        <taxon>Sphingomonadales</taxon>
        <taxon>Sphingomonadaceae</taxon>
        <taxon>Sphingomonas</taxon>
    </lineage>
</organism>
<keyword evidence="10" id="KW-0969">Cilium</keyword>
<dbReference type="RefSeq" id="WP_252165825.1">
    <property type="nucleotide sequence ID" value="NZ_CP084930.1"/>
</dbReference>
<keyword evidence="10" id="KW-0282">Flagellum</keyword>
<protein>
    <recommendedName>
        <fullName evidence="4">Flagellar hook-associated protein 1</fullName>
    </recommendedName>
</protein>
<sequence>MSIYQILSSAISGLNATQAAIRTTANNISNVVTPGYARRRTTMTSAVTAGEVTGVDVADIQRIADRYLEGAVYARGGDAGRNKSLADYYDRLQSLFGKPGASGGLPSRLTGIVKAATKMGGLSDPTEAVSAFLGEVSSTIDAIRGARDDLRAMRDETSASAAESAARVNALLTQIDGLNTDIARLGPANRESGLIDQRMAALQELSGLISVRATDQADGRVSIDTISGITLLDQRRRQIDPPEPGTGEMAIRVVGVDGKPGAATGETIASTTIGGKLGAQIEMRDRILPKAEDDLEGLFASLTETLNTVSNAGTAVPPPPSLTGRRTGLVATDTLGFSGGAAIAILKADGTVTASARLDFDALGRNASVQDMLDAINRGLGGAGTASLDTGVLTITSTDAANGVSIAQNGQRGASRAGLGFSAFFGLNDLIRSPTAPGAPIGLAGTDKHGFGRGESVGLTLRDPTGRSVGRYTLTGSRGDTVADLVAELNASPLGQAGQFGLDDRGRIRFAPRDANSGLSLSISADTTDRLGTGISFSQWSGLGNQGSGLDDAAVSPSLIENPRRLPMARANADAGVGEKAVAPGDVTGAKAFAQGLGAAIDLGRRGKANISAYLSQMVADIASGAAAASAAEKASTARLTDAMSRRDNFSGVNKDEELALLVELQKSYAASARIVTVAAEMYETLVNMVK</sequence>
<comment type="subcellular location">
    <subcellularLocation>
        <location evidence="1">Bacterial flagellum basal body</location>
    </subcellularLocation>
    <subcellularLocation>
        <location evidence="2">Secreted</location>
    </subcellularLocation>
</comment>
<evidence type="ECO:0000259" key="8">
    <source>
        <dbReference type="Pfam" id="PF06429"/>
    </source>
</evidence>
<keyword evidence="10" id="KW-0966">Cell projection</keyword>
<dbReference type="Pfam" id="PF06429">
    <property type="entry name" value="Flg_bbr_C"/>
    <property type="match status" value="1"/>
</dbReference>
<keyword evidence="5" id="KW-0964">Secreted</keyword>
<comment type="similarity">
    <text evidence="3">Belongs to the flagella basal body rod proteins family.</text>
</comment>
<evidence type="ECO:0000259" key="9">
    <source>
        <dbReference type="Pfam" id="PF22638"/>
    </source>
</evidence>
<dbReference type="InterPro" id="IPR053927">
    <property type="entry name" value="FlgK_helical"/>
</dbReference>
<dbReference type="InterPro" id="IPR002371">
    <property type="entry name" value="FlgK"/>
</dbReference>